<dbReference type="InterPro" id="IPR036388">
    <property type="entry name" value="WH-like_DNA-bd_sf"/>
</dbReference>
<dbReference type="Proteomes" id="UP000663856">
    <property type="component" value="Unassembled WGS sequence"/>
</dbReference>
<feature type="compositionally biased region" description="Low complexity" evidence="2">
    <location>
        <begin position="38"/>
        <end position="49"/>
    </location>
</feature>
<comment type="subunit">
    <text evidence="1">Tetramer of two alpha and two beta chains.</text>
</comment>
<dbReference type="GO" id="GO:0006367">
    <property type="term" value="P:transcription initiation at RNA polymerase II promoter"/>
    <property type="evidence" value="ECO:0007669"/>
    <property type="project" value="UniProtKB-UniRule"/>
</dbReference>
<dbReference type="EMBL" id="CAJOBF010003794">
    <property type="protein sequence ID" value="CAF4109190.1"/>
    <property type="molecule type" value="Genomic_DNA"/>
</dbReference>
<comment type="similarity">
    <text evidence="1">Belongs to the TFIIE beta subunit family.</text>
</comment>
<sequence>MNSSSAALFKDHANFRKREADAASFLASSEKRQKTEKSSSSSQKNNRSKPTFGRSKTSTDFANDYHPSSSSSKSRFLILTKIVEKLQDRFLSGTTDAITLDEIIQESELVIESSDKHWLASEALLSNEKIDVKKVEDVNKFVYKPPLDLKGGKKQALLNLLKSRHEKCEGAVTVDDVRDTIPKPKADKIIESLIKDDQVVKVTSNKKEILFYTDPSYKLKVHPDFTESWRKISVEGLDDKKIWEFLDKQGHYGLMKNTPRQSHLTNKPRRGGRRPDTMKHNQHVAHKLEDYSESSVKK</sequence>
<dbReference type="EMBL" id="CAJNRG010014270">
    <property type="protein sequence ID" value="CAF2154636.1"/>
    <property type="molecule type" value="Genomic_DNA"/>
</dbReference>
<evidence type="ECO:0000313" key="10">
    <source>
        <dbReference type="EMBL" id="CAF4109190.1"/>
    </source>
</evidence>
<evidence type="ECO:0000256" key="1">
    <source>
        <dbReference type="PIRNR" id="PIRNR016398"/>
    </source>
</evidence>
<comment type="subcellular location">
    <subcellularLocation>
        <location evidence="1">Nucleus</location>
    </subcellularLocation>
</comment>
<comment type="function">
    <text evidence="1">Recruits TFIIH to the initiation complex and stimulates the RNA polymerase II C-terminal domain kinase and DNA-dependent ATPase activities of TFIIH. Both TFIIH and TFIIE are required for promoter clearance by RNA polymerase.</text>
</comment>
<dbReference type="Proteomes" id="UP000663834">
    <property type="component" value="Unassembled WGS sequence"/>
</dbReference>
<dbReference type="EMBL" id="CAJNOW010019484">
    <property type="protein sequence ID" value="CAF1672788.1"/>
    <property type="molecule type" value="Genomic_DNA"/>
</dbReference>
<dbReference type="SUPFAM" id="SSF46785">
    <property type="entry name" value="Winged helix' DNA-binding domain"/>
    <property type="match status" value="1"/>
</dbReference>
<evidence type="ECO:0000259" key="3">
    <source>
        <dbReference type="PROSITE" id="PS51351"/>
    </source>
</evidence>
<dbReference type="GO" id="GO:0003677">
    <property type="term" value="F:DNA binding"/>
    <property type="evidence" value="ECO:0007669"/>
    <property type="project" value="UniProtKB-UniRule"/>
</dbReference>
<dbReference type="GO" id="GO:0005673">
    <property type="term" value="C:transcription factor TFIIE complex"/>
    <property type="evidence" value="ECO:0007669"/>
    <property type="project" value="UniProtKB-UniRule"/>
</dbReference>
<dbReference type="OrthoDB" id="5323195at2759"/>
<protein>
    <recommendedName>
        <fullName evidence="1">Transcription initiation factor IIE subunit beta</fullName>
    </recommendedName>
</protein>
<comment type="caution">
    <text evidence="4">The sequence shown here is derived from an EMBL/GenBank/DDBJ whole genome shotgun (WGS) entry which is preliminary data.</text>
</comment>
<reference evidence="4" key="1">
    <citation type="submission" date="2021-02" db="EMBL/GenBank/DDBJ databases">
        <authorList>
            <person name="Nowell W R."/>
        </authorList>
    </citation>
    <scope>NUCLEOTIDE SEQUENCE</scope>
</reference>
<keyword evidence="1" id="KW-0539">Nucleus</keyword>
<evidence type="ECO:0000313" key="11">
    <source>
        <dbReference type="Proteomes" id="UP000663855"/>
    </source>
</evidence>
<accession>A0A815DH13</accession>
<evidence type="ECO:0000313" key="9">
    <source>
        <dbReference type="EMBL" id="CAF4007341.1"/>
    </source>
</evidence>
<dbReference type="Pfam" id="PF02186">
    <property type="entry name" value="TFIIE_beta"/>
    <property type="match status" value="1"/>
</dbReference>
<dbReference type="Proteomes" id="UP000663842">
    <property type="component" value="Unassembled WGS sequence"/>
</dbReference>
<keyword evidence="1" id="KW-0238">DNA-binding</keyword>
<evidence type="ECO:0000313" key="6">
    <source>
        <dbReference type="EMBL" id="CAF2154636.1"/>
    </source>
</evidence>
<dbReference type="Proteomes" id="UP000663866">
    <property type="component" value="Unassembled WGS sequence"/>
</dbReference>
<dbReference type="Proteomes" id="UP000663855">
    <property type="component" value="Unassembled WGS sequence"/>
</dbReference>
<evidence type="ECO:0000313" key="7">
    <source>
        <dbReference type="EMBL" id="CAF2197710.1"/>
    </source>
</evidence>
<dbReference type="InterPro" id="IPR016656">
    <property type="entry name" value="TFIIE-bsu"/>
</dbReference>
<dbReference type="EMBL" id="CAJOBG010001217">
    <property type="protein sequence ID" value="CAF3907056.1"/>
    <property type="molecule type" value="Genomic_DNA"/>
</dbReference>
<dbReference type="InterPro" id="IPR003166">
    <property type="entry name" value="TFIIE_bsu_DNA-bd"/>
</dbReference>
<dbReference type="InterPro" id="IPR036390">
    <property type="entry name" value="WH_DNA-bd_sf"/>
</dbReference>
<feature type="region of interest" description="Disordered" evidence="2">
    <location>
        <begin position="24"/>
        <end position="71"/>
    </location>
</feature>
<dbReference type="EMBL" id="CAJNOV010007670">
    <property type="protein sequence ID" value="CAF1293523.1"/>
    <property type="molecule type" value="Genomic_DNA"/>
</dbReference>
<feature type="domain" description="TFIIE beta" evidence="3">
    <location>
        <begin position="64"/>
        <end position="150"/>
    </location>
</feature>
<dbReference type="PIRSF" id="PIRSF016398">
    <property type="entry name" value="TFIIE-beta"/>
    <property type="match status" value="1"/>
</dbReference>
<proteinExistence type="inferred from homology"/>
<dbReference type="EMBL" id="CAJOBJ010004654">
    <property type="protein sequence ID" value="CAF4007341.1"/>
    <property type="molecule type" value="Genomic_DNA"/>
</dbReference>
<evidence type="ECO:0000313" key="8">
    <source>
        <dbReference type="EMBL" id="CAF3907056.1"/>
    </source>
</evidence>
<name>A0A815DH13_9BILA</name>
<evidence type="ECO:0000256" key="2">
    <source>
        <dbReference type="SAM" id="MobiDB-lite"/>
    </source>
</evidence>
<evidence type="ECO:0000313" key="5">
    <source>
        <dbReference type="EMBL" id="CAF1672788.1"/>
    </source>
</evidence>
<evidence type="ECO:0000313" key="4">
    <source>
        <dbReference type="EMBL" id="CAF1293523.1"/>
    </source>
</evidence>
<dbReference type="PROSITE" id="PS51351">
    <property type="entry name" value="TFIIE_BETA_C"/>
    <property type="match status" value="1"/>
</dbReference>
<dbReference type="AlphaFoldDB" id="A0A815DH13"/>
<evidence type="ECO:0000313" key="12">
    <source>
        <dbReference type="Proteomes" id="UP000663866"/>
    </source>
</evidence>
<dbReference type="Proteomes" id="UP000681720">
    <property type="component" value="Unassembled WGS sequence"/>
</dbReference>
<feature type="region of interest" description="Disordered" evidence="2">
    <location>
        <begin position="254"/>
        <end position="298"/>
    </location>
</feature>
<dbReference type="Proteomes" id="UP000663887">
    <property type="component" value="Unassembled WGS sequence"/>
</dbReference>
<dbReference type="Gene3D" id="1.10.10.10">
    <property type="entry name" value="Winged helix-like DNA-binding domain superfamily/Winged helix DNA-binding domain"/>
    <property type="match status" value="1"/>
</dbReference>
<keyword evidence="1" id="KW-0804">Transcription</keyword>
<keyword evidence="1" id="KW-0805">Transcription regulation</keyword>
<gene>
    <name evidence="4" type="ORF">CJN711_LOCUS16553</name>
    <name evidence="9" type="ORF">GIL414_LOCUS12106</name>
    <name evidence="5" type="ORF">KQP761_LOCUS34636</name>
    <name evidence="8" type="ORF">OVN521_LOCUS9825</name>
    <name evidence="10" type="ORF">UXM345_LOCUS22718</name>
    <name evidence="7" type="ORF">WKI299_LOCUS34330</name>
    <name evidence="6" type="ORF">XDN619_LOCUS29269</name>
</gene>
<dbReference type="EMBL" id="CAJNRF010016408">
    <property type="protein sequence ID" value="CAF2197710.1"/>
    <property type="molecule type" value="Genomic_DNA"/>
</dbReference>
<feature type="compositionally biased region" description="Basic and acidic residues" evidence="2">
    <location>
        <begin position="286"/>
        <end position="298"/>
    </location>
</feature>
<organism evidence="4 11">
    <name type="scientific">Rotaria magnacalcarata</name>
    <dbReference type="NCBI Taxonomy" id="392030"/>
    <lineage>
        <taxon>Eukaryota</taxon>
        <taxon>Metazoa</taxon>
        <taxon>Spiralia</taxon>
        <taxon>Gnathifera</taxon>
        <taxon>Rotifera</taxon>
        <taxon>Eurotatoria</taxon>
        <taxon>Bdelloidea</taxon>
        <taxon>Philodinida</taxon>
        <taxon>Philodinidae</taxon>
        <taxon>Rotaria</taxon>
    </lineage>
</organism>
<keyword evidence="12" id="KW-1185">Reference proteome</keyword>